<dbReference type="EMBL" id="FNOS01000001">
    <property type="protein sequence ID" value="SDX29232.1"/>
    <property type="molecule type" value="Genomic_DNA"/>
</dbReference>
<keyword evidence="15" id="KW-1185">Reference proteome</keyword>
<feature type="site" description="Interaction with substrate tRNA" evidence="10">
    <location>
        <position position="101"/>
    </location>
</feature>
<dbReference type="Pfam" id="PF01715">
    <property type="entry name" value="IPPT"/>
    <property type="match status" value="1"/>
</dbReference>
<evidence type="ECO:0000256" key="1">
    <source>
        <dbReference type="ARBA" id="ARBA00001946"/>
    </source>
</evidence>
<name>A0A1H3AHQ6_9BACI</name>
<accession>A0A1H3AHQ6</accession>
<dbReference type="Gene3D" id="1.10.20.140">
    <property type="match status" value="1"/>
</dbReference>
<dbReference type="InterPro" id="IPR018022">
    <property type="entry name" value="IPT"/>
</dbReference>
<dbReference type="RefSeq" id="WP_093104813.1">
    <property type="nucleotide sequence ID" value="NZ_FNOS01000001.1"/>
</dbReference>
<dbReference type="PANTHER" id="PTHR11088:SF60">
    <property type="entry name" value="TRNA DIMETHYLALLYLTRANSFERASE"/>
    <property type="match status" value="1"/>
</dbReference>
<feature type="binding site" evidence="10">
    <location>
        <begin position="12"/>
        <end position="17"/>
    </location>
    <ligand>
        <name>substrate</name>
    </ligand>
</feature>
<comment type="similarity">
    <text evidence="3 10 13">Belongs to the IPP transferase family.</text>
</comment>
<dbReference type="HAMAP" id="MF_00185">
    <property type="entry name" value="IPP_trans"/>
    <property type="match status" value="1"/>
</dbReference>
<keyword evidence="8 10" id="KW-0460">Magnesium</keyword>
<evidence type="ECO:0000256" key="8">
    <source>
        <dbReference type="ARBA" id="ARBA00022842"/>
    </source>
</evidence>
<evidence type="ECO:0000256" key="13">
    <source>
        <dbReference type="RuleBase" id="RU003785"/>
    </source>
</evidence>
<reference evidence="14 15" key="1">
    <citation type="submission" date="2016-10" db="EMBL/GenBank/DDBJ databases">
        <authorList>
            <person name="Varghese N."/>
            <person name="Submissions S."/>
        </authorList>
    </citation>
    <scope>NUCLEOTIDE SEQUENCE [LARGE SCALE GENOMIC DNA]</scope>
    <source>
        <strain evidence="14 15">DSM 20748</strain>
    </source>
</reference>
<evidence type="ECO:0000256" key="4">
    <source>
        <dbReference type="ARBA" id="ARBA00022679"/>
    </source>
</evidence>
<comment type="subunit">
    <text evidence="10">Monomer.</text>
</comment>
<dbReference type="NCBIfam" id="TIGR00174">
    <property type="entry name" value="miaA"/>
    <property type="match status" value="1"/>
</dbReference>
<keyword evidence="6 10" id="KW-0547">Nucleotide-binding</keyword>
<organism evidence="14 15">
    <name type="scientific">Salimicrobium album</name>
    <dbReference type="NCBI Taxonomy" id="50717"/>
    <lineage>
        <taxon>Bacteria</taxon>
        <taxon>Bacillati</taxon>
        <taxon>Bacillota</taxon>
        <taxon>Bacilli</taxon>
        <taxon>Bacillales</taxon>
        <taxon>Bacillaceae</taxon>
        <taxon>Salimicrobium</taxon>
    </lineage>
</organism>
<sequence>MNRKVVSIVGPTAVGKSKLGVEVCKAFDGEVISGDSMQIYKGMDIGTAKITNSEAEGVPHHMTDIKYPDDTFSAAEFQARGRELIEDIFSRGKVPVIVGGTGMYIQGLLYDYSFSDTPRDPVKSERLACELEQEGKEKMHERLTLIDPDEAGRVHPNNTKRVLRALEIYEVTGKTKSEHESLQQPPFYNFRMIGLEMERSMLYNRIDQRVNSMVKGGLPGEVSNLLEKYPKETQAMKAIGYKEMIPYLEGEKELEEAVALLQRNSRRYAKRQYTYFKNKLPVDWYEVTEENFAEKVSLILSDLEGFLMLPEK</sequence>
<gene>
    <name evidence="10" type="primary">miaA</name>
    <name evidence="14" type="ORF">SAMN04488081_0065</name>
</gene>
<dbReference type="SUPFAM" id="SSF52540">
    <property type="entry name" value="P-loop containing nucleoside triphosphate hydrolases"/>
    <property type="match status" value="1"/>
</dbReference>
<comment type="caution">
    <text evidence="14">The sequence shown here is derived from an EMBL/GenBank/DDBJ whole genome shotgun (WGS) entry which is preliminary data.</text>
</comment>
<evidence type="ECO:0000313" key="15">
    <source>
        <dbReference type="Proteomes" id="UP000198647"/>
    </source>
</evidence>
<dbReference type="Gene3D" id="3.40.50.300">
    <property type="entry name" value="P-loop containing nucleotide triphosphate hydrolases"/>
    <property type="match status" value="1"/>
</dbReference>
<comment type="catalytic activity">
    <reaction evidence="9 10 11">
        <text>adenosine(37) in tRNA + dimethylallyl diphosphate = N(6)-dimethylallyladenosine(37) in tRNA + diphosphate</text>
        <dbReference type="Rhea" id="RHEA:26482"/>
        <dbReference type="Rhea" id="RHEA-COMP:10162"/>
        <dbReference type="Rhea" id="RHEA-COMP:10375"/>
        <dbReference type="ChEBI" id="CHEBI:33019"/>
        <dbReference type="ChEBI" id="CHEBI:57623"/>
        <dbReference type="ChEBI" id="CHEBI:74411"/>
        <dbReference type="ChEBI" id="CHEBI:74415"/>
        <dbReference type="EC" id="2.5.1.75"/>
    </reaction>
</comment>
<evidence type="ECO:0000256" key="2">
    <source>
        <dbReference type="ARBA" id="ARBA00003213"/>
    </source>
</evidence>
<evidence type="ECO:0000256" key="11">
    <source>
        <dbReference type="RuleBase" id="RU003783"/>
    </source>
</evidence>
<dbReference type="PANTHER" id="PTHR11088">
    <property type="entry name" value="TRNA DIMETHYLALLYLTRANSFERASE"/>
    <property type="match status" value="1"/>
</dbReference>
<evidence type="ECO:0000313" key="14">
    <source>
        <dbReference type="EMBL" id="SDX29232.1"/>
    </source>
</evidence>
<evidence type="ECO:0000256" key="10">
    <source>
        <dbReference type="HAMAP-Rule" id="MF_00185"/>
    </source>
</evidence>
<evidence type="ECO:0000256" key="6">
    <source>
        <dbReference type="ARBA" id="ARBA00022741"/>
    </source>
</evidence>
<comment type="function">
    <text evidence="2 10 12">Catalyzes the transfer of a dimethylallyl group onto the adenine at position 37 in tRNAs that read codons beginning with uridine, leading to the formation of N6-(dimethylallyl)adenosine (i(6)A).</text>
</comment>
<proteinExistence type="inferred from homology"/>
<protein>
    <recommendedName>
        <fullName evidence="10">tRNA dimethylallyltransferase</fullName>
        <ecNumber evidence="10">2.5.1.75</ecNumber>
    </recommendedName>
    <alternativeName>
        <fullName evidence="10">Dimethylallyl diphosphate:tRNA dimethylallyltransferase</fullName>
        <shortName evidence="10">DMAPP:tRNA dimethylallyltransferase</shortName>
        <shortName evidence="10">DMATase</shortName>
    </alternativeName>
    <alternativeName>
        <fullName evidence="10">Isopentenyl-diphosphate:tRNA isopentenyltransferase</fullName>
        <shortName evidence="10">IPP transferase</shortName>
        <shortName evidence="10">IPPT</shortName>
        <shortName evidence="10">IPTase</shortName>
    </alternativeName>
</protein>
<evidence type="ECO:0000256" key="5">
    <source>
        <dbReference type="ARBA" id="ARBA00022694"/>
    </source>
</evidence>
<comment type="caution">
    <text evidence="10">Lacks conserved residue(s) required for the propagation of feature annotation.</text>
</comment>
<keyword evidence="7 10" id="KW-0067">ATP-binding</keyword>
<evidence type="ECO:0000256" key="9">
    <source>
        <dbReference type="ARBA" id="ARBA00049563"/>
    </source>
</evidence>
<evidence type="ECO:0000256" key="7">
    <source>
        <dbReference type="ARBA" id="ARBA00022840"/>
    </source>
</evidence>
<evidence type="ECO:0000256" key="12">
    <source>
        <dbReference type="RuleBase" id="RU003784"/>
    </source>
</evidence>
<keyword evidence="5 10" id="KW-0819">tRNA processing</keyword>
<dbReference type="Proteomes" id="UP000198647">
    <property type="component" value="Unassembled WGS sequence"/>
</dbReference>
<keyword evidence="4 10" id="KW-0808">Transferase</keyword>
<feature type="binding site" evidence="10">
    <location>
        <begin position="10"/>
        <end position="17"/>
    </location>
    <ligand>
        <name>ATP</name>
        <dbReference type="ChEBI" id="CHEBI:30616"/>
    </ligand>
</feature>
<dbReference type="InterPro" id="IPR027417">
    <property type="entry name" value="P-loop_NTPase"/>
</dbReference>
<comment type="cofactor">
    <cofactor evidence="1 10">
        <name>Mg(2+)</name>
        <dbReference type="ChEBI" id="CHEBI:18420"/>
    </cofactor>
</comment>
<dbReference type="InterPro" id="IPR039657">
    <property type="entry name" value="Dimethylallyltransferase"/>
</dbReference>
<evidence type="ECO:0000256" key="3">
    <source>
        <dbReference type="ARBA" id="ARBA00005842"/>
    </source>
</evidence>
<dbReference type="EC" id="2.5.1.75" evidence="10"/>
<feature type="region of interest" description="Interaction with substrate tRNA" evidence="10">
    <location>
        <begin position="35"/>
        <end position="38"/>
    </location>
</feature>